<keyword evidence="2" id="KW-1185">Reference proteome</keyword>
<evidence type="ECO:0000313" key="2">
    <source>
        <dbReference type="Proteomes" id="UP000297407"/>
    </source>
</evidence>
<organism evidence="1 2">
    <name type="scientific">Flavobacterium humi</name>
    <dbReference type="NCBI Taxonomy" id="2562683"/>
    <lineage>
        <taxon>Bacteria</taxon>
        <taxon>Pseudomonadati</taxon>
        <taxon>Bacteroidota</taxon>
        <taxon>Flavobacteriia</taxon>
        <taxon>Flavobacteriales</taxon>
        <taxon>Flavobacteriaceae</taxon>
        <taxon>Flavobacterium</taxon>
    </lineage>
</organism>
<protein>
    <submittedName>
        <fullName evidence="1">Uncharacterized protein</fullName>
    </submittedName>
</protein>
<proteinExistence type="predicted"/>
<dbReference type="RefSeq" id="WP_135526046.1">
    <property type="nucleotide sequence ID" value="NZ_SRLH01000004.1"/>
</dbReference>
<comment type="caution">
    <text evidence="1">The sequence shown here is derived from an EMBL/GenBank/DDBJ whole genome shotgun (WGS) entry which is preliminary data.</text>
</comment>
<gene>
    <name evidence="1" type="ORF">E4635_07630</name>
</gene>
<name>A0A4Z0L7V3_9FLAO</name>
<sequence length="368" mass="41982">MNLSDVFKFTQGLGQKGHQIGRKVGDAIELLTLGMIKLEDNLVNYLVVEDGVEGATSAKHKVEFSFYHVNATHKPSKKSEDLFGIIECKKVGVEQTIKANFKKWKAIPANKNSFYETDGYSFIISPGNTDYKWLTHVSGEVNGENNIKIRVDKIQAQQIVSTDIYRFNCNLNSQALVAVDVNNNIFVLAPDQKLSEIEDHITKCIVIEIKELDGLNVSKINVNESLPGPQTPEKAKQASFVSLDVRKKVLGHFDKTDDKSFISILVIGEASHWENKSRSMIRLCNDYNLIIPDVILIHLFEKFEEKFGENYQDRITKTSYKNNVEVRKLILEIIEHFERKVMYEMEIGNFVVFKHLNNDGNRLIVEEL</sequence>
<dbReference type="Proteomes" id="UP000297407">
    <property type="component" value="Unassembled WGS sequence"/>
</dbReference>
<evidence type="ECO:0000313" key="1">
    <source>
        <dbReference type="EMBL" id="TGD57874.1"/>
    </source>
</evidence>
<accession>A0A4Z0L7V3</accession>
<dbReference type="AlphaFoldDB" id="A0A4Z0L7V3"/>
<reference evidence="1 2" key="1">
    <citation type="submission" date="2019-04" db="EMBL/GenBank/DDBJ databases">
        <title>Flavobacterium sp. strain DS2-A Genome sequencing and assembly.</title>
        <authorList>
            <person name="Kim I."/>
        </authorList>
    </citation>
    <scope>NUCLEOTIDE SEQUENCE [LARGE SCALE GENOMIC DNA]</scope>
    <source>
        <strain evidence="1 2">DS2-A</strain>
    </source>
</reference>
<dbReference type="EMBL" id="SRLH01000004">
    <property type="protein sequence ID" value="TGD57874.1"/>
    <property type="molecule type" value="Genomic_DNA"/>
</dbReference>
<dbReference type="OrthoDB" id="9255549at2"/>